<name>A0A318XQ98_9FIRM</name>
<dbReference type="InterPro" id="IPR014722">
    <property type="entry name" value="Rib_uL2_dom2"/>
</dbReference>
<reference evidence="6 7" key="1">
    <citation type="submission" date="2018-06" db="EMBL/GenBank/DDBJ databases">
        <title>Genomic Encyclopedia of Type Strains, Phase I: the one thousand microbial genomes (KMG-I) project.</title>
        <authorList>
            <person name="Kyrpides N."/>
        </authorList>
    </citation>
    <scope>NUCLEOTIDE SEQUENCE [LARGE SCALE GENOMIC DNA]</scope>
    <source>
        <strain evidence="6 7">DSM 19573</strain>
    </source>
</reference>
<keyword evidence="7" id="KW-1185">Reference proteome</keyword>
<evidence type="ECO:0000256" key="3">
    <source>
        <dbReference type="ARBA" id="ARBA00023163"/>
    </source>
</evidence>
<evidence type="ECO:0000313" key="6">
    <source>
        <dbReference type="EMBL" id="PYG89500.1"/>
    </source>
</evidence>
<comment type="function">
    <text evidence="4">Participates in transcription elongation, termination and antitermination.</text>
</comment>
<organism evidence="6 7">
    <name type="scientific">Ruminiclostridium sufflavum DSM 19573</name>
    <dbReference type="NCBI Taxonomy" id="1121337"/>
    <lineage>
        <taxon>Bacteria</taxon>
        <taxon>Bacillati</taxon>
        <taxon>Bacillota</taxon>
        <taxon>Clostridia</taxon>
        <taxon>Eubacteriales</taxon>
        <taxon>Oscillospiraceae</taxon>
        <taxon>Ruminiclostridium</taxon>
    </lineage>
</organism>
<dbReference type="GO" id="GO:0032784">
    <property type="term" value="P:regulation of DNA-templated transcription elongation"/>
    <property type="evidence" value="ECO:0007669"/>
    <property type="project" value="InterPro"/>
</dbReference>
<evidence type="ECO:0000256" key="2">
    <source>
        <dbReference type="ARBA" id="ARBA00023015"/>
    </source>
</evidence>
<dbReference type="PRINTS" id="PR00338">
    <property type="entry name" value="NUSGTNSCPFCT"/>
</dbReference>
<dbReference type="SUPFAM" id="SSF50104">
    <property type="entry name" value="Translation proteins SH3-like domain"/>
    <property type="match status" value="1"/>
</dbReference>
<keyword evidence="3 4" id="KW-0804">Transcription</keyword>
<dbReference type="InterPro" id="IPR008991">
    <property type="entry name" value="Translation_prot_SH3-like_sf"/>
</dbReference>
<dbReference type="PANTHER" id="PTHR30265">
    <property type="entry name" value="RHO-INTERACTING TRANSCRIPTION TERMINATION FACTOR NUSG"/>
    <property type="match status" value="1"/>
</dbReference>
<dbReference type="Gene3D" id="2.30.30.30">
    <property type="match status" value="1"/>
</dbReference>
<dbReference type="InterPro" id="IPR001062">
    <property type="entry name" value="Transcrpt_antiterm_NusG"/>
</dbReference>
<accession>A0A318XQ98</accession>
<dbReference type="GO" id="GO:0006353">
    <property type="term" value="P:DNA-templated transcription termination"/>
    <property type="evidence" value="ECO:0007669"/>
    <property type="project" value="UniProtKB-KW"/>
</dbReference>
<dbReference type="CDD" id="cd06091">
    <property type="entry name" value="KOW_NusG"/>
    <property type="match status" value="1"/>
</dbReference>
<dbReference type="RefSeq" id="WP_110460788.1">
    <property type="nucleotide sequence ID" value="NZ_QKMR01000003.1"/>
</dbReference>
<dbReference type="InterPro" id="IPR047663">
    <property type="entry name" value="Transcription_antiterm_LoaP"/>
</dbReference>
<proteinExistence type="inferred from homology"/>
<dbReference type="NCBIfam" id="NF033641">
    <property type="entry name" value="antiterm_LoaP"/>
    <property type="match status" value="1"/>
</dbReference>
<dbReference type="EMBL" id="QKMR01000003">
    <property type="protein sequence ID" value="PYG89500.1"/>
    <property type="molecule type" value="Genomic_DNA"/>
</dbReference>
<dbReference type="InterPro" id="IPR006645">
    <property type="entry name" value="NGN-like_dom"/>
</dbReference>
<keyword evidence="2 4" id="KW-0805">Transcription regulation</keyword>
<comment type="caution">
    <text evidence="6">The sequence shown here is derived from an EMBL/GenBank/DDBJ whole genome shotgun (WGS) entry which is preliminary data.</text>
</comment>
<feature type="domain" description="NusG-like N-terminal" evidence="5">
    <location>
        <begin position="4"/>
        <end position="106"/>
    </location>
</feature>
<dbReference type="SMART" id="SM00738">
    <property type="entry name" value="NGN"/>
    <property type="match status" value="1"/>
</dbReference>
<dbReference type="InterPro" id="IPR036735">
    <property type="entry name" value="NGN_dom_sf"/>
</dbReference>
<dbReference type="PANTHER" id="PTHR30265:SF4">
    <property type="entry name" value="KOW MOTIF FAMILY PROTEIN, EXPRESSED"/>
    <property type="match status" value="1"/>
</dbReference>
<dbReference type="GO" id="GO:0006354">
    <property type="term" value="P:DNA-templated transcription elongation"/>
    <property type="evidence" value="ECO:0007669"/>
    <property type="project" value="InterPro"/>
</dbReference>
<evidence type="ECO:0000256" key="1">
    <source>
        <dbReference type="ARBA" id="ARBA00022814"/>
    </source>
</evidence>
<keyword evidence="1 4" id="KW-0889">Transcription antitermination</keyword>
<comment type="similarity">
    <text evidence="4">Belongs to the NusG family.</text>
</comment>
<evidence type="ECO:0000313" key="7">
    <source>
        <dbReference type="Proteomes" id="UP000248132"/>
    </source>
</evidence>
<dbReference type="OrthoDB" id="1681764at2"/>
<dbReference type="CDD" id="cd08000">
    <property type="entry name" value="NGN"/>
    <property type="match status" value="1"/>
</dbReference>
<dbReference type="Gene3D" id="3.30.70.940">
    <property type="entry name" value="NusG, N-terminal domain"/>
    <property type="match status" value="1"/>
</dbReference>
<evidence type="ECO:0000259" key="5">
    <source>
        <dbReference type="SMART" id="SM00738"/>
    </source>
</evidence>
<dbReference type="Pfam" id="PF02357">
    <property type="entry name" value="NusG"/>
    <property type="match status" value="1"/>
</dbReference>
<protein>
    <recommendedName>
        <fullName evidence="4">Transcription termination/antitermination protein NusG</fullName>
    </recommendedName>
</protein>
<dbReference type="GO" id="GO:0031564">
    <property type="term" value="P:transcription antitermination"/>
    <property type="evidence" value="ECO:0007669"/>
    <property type="project" value="UniProtKB-KW"/>
</dbReference>
<dbReference type="Proteomes" id="UP000248132">
    <property type="component" value="Unassembled WGS sequence"/>
</dbReference>
<sequence length="171" mass="19562">MNEDLKWYALFVATGEEDRVKERIHFIMKAEIKALVPKRKMKERKEGIWKERIRPLFPGYVLLNGQISSRAYNLITGIPGVIRFLKDSAGPQEIYKHEIWFISKLLSEGDIVGYSNIYIKGGKIEVTDGPLYGLEGLIQSVDRRKGRVKVLVDLMGQPRTVELCVTMIQPA</sequence>
<dbReference type="SUPFAM" id="SSF82679">
    <property type="entry name" value="N-utilization substance G protein NusG, N-terminal domain"/>
    <property type="match status" value="1"/>
</dbReference>
<evidence type="ECO:0000256" key="4">
    <source>
        <dbReference type="RuleBase" id="RU000538"/>
    </source>
</evidence>
<gene>
    <name evidence="6" type="ORF">LY28_00719</name>
</gene>
<dbReference type="InterPro" id="IPR043425">
    <property type="entry name" value="NusG-like"/>
</dbReference>
<dbReference type="AlphaFoldDB" id="A0A318XQ98"/>
<keyword evidence="4" id="KW-0806">Transcription termination</keyword>